<evidence type="ECO:0000313" key="2">
    <source>
        <dbReference type="EMBL" id="MXV51613.1"/>
    </source>
</evidence>
<reference evidence="2 3" key="1">
    <citation type="submission" date="2019-11" db="EMBL/GenBank/DDBJ databases">
        <title>Pedobacter sp. HMF7647 Genome sequencing and assembly.</title>
        <authorList>
            <person name="Kang H."/>
            <person name="Kim H."/>
            <person name="Joh K."/>
        </authorList>
    </citation>
    <scope>NUCLEOTIDE SEQUENCE [LARGE SCALE GENOMIC DNA]</scope>
    <source>
        <strain evidence="2 3">HMF7647</strain>
    </source>
</reference>
<dbReference type="RefSeq" id="WP_160844798.1">
    <property type="nucleotide sequence ID" value="NZ_WVHT01000005.1"/>
</dbReference>
<evidence type="ECO:0000313" key="3">
    <source>
        <dbReference type="Proteomes" id="UP000466586"/>
    </source>
</evidence>
<keyword evidence="1" id="KW-1133">Transmembrane helix</keyword>
<sequence length="57" mass="6316">MKKAISTLSPFIMLLIPVFVCVGLVLLNDHTSIPAEGYNAKLTFHLPAINELIKTMF</sequence>
<dbReference type="AlphaFoldDB" id="A0A7K1YAL2"/>
<protein>
    <submittedName>
        <fullName evidence="2">Uncharacterized protein</fullName>
    </submittedName>
</protein>
<feature type="transmembrane region" description="Helical" evidence="1">
    <location>
        <begin position="7"/>
        <end position="27"/>
    </location>
</feature>
<proteinExistence type="predicted"/>
<keyword evidence="3" id="KW-1185">Reference proteome</keyword>
<organism evidence="2 3">
    <name type="scientific">Hufsiella arboris</name>
    <dbReference type="NCBI Taxonomy" id="2695275"/>
    <lineage>
        <taxon>Bacteria</taxon>
        <taxon>Pseudomonadati</taxon>
        <taxon>Bacteroidota</taxon>
        <taxon>Sphingobacteriia</taxon>
        <taxon>Sphingobacteriales</taxon>
        <taxon>Sphingobacteriaceae</taxon>
        <taxon>Hufsiella</taxon>
    </lineage>
</organism>
<evidence type="ECO:0000256" key="1">
    <source>
        <dbReference type="SAM" id="Phobius"/>
    </source>
</evidence>
<comment type="caution">
    <text evidence="2">The sequence shown here is derived from an EMBL/GenBank/DDBJ whole genome shotgun (WGS) entry which is preliminary data.</text>
</comment>
<gene>
    <name evidence="2" type="ORF">GS399_11580</name>
</gene>
<keyword evidence="1" id="KW-0812">Transmembrane</keyword>
<keyword evidence="1" id="KW-0472">Membrane</keyword>
<name>A0A7K1YAL2_9SPHI</name>
<dbReference type="EMBL" id="WVHT01000005">
    <property type="protein sequence ID" value="MXV51613.1"/>
    <property type="molecule type" value="Genomic_DNA"/>
</dbReference>
<dbReference type="Proteomes" id="UP000466586">
    <property type="component" value="Unassembled WGS sequence"/>
</dbReference>
<accession>A0A7K1YAL2</accession>